<protein>
    <submittedName>
        <fullName evidence="2">Uncharacterized protein</fullName>
    </submittedName>
</protein>
<feature type="region of interest" description="Disordered" evidence="1">
    <location>
        <begin position="66"/>
        <end position="98"/>
    </location>
</feature>
<name>A0AAD4Y1H4_OVIAM</name>
<feature type="region of interest" description="Disordered" evidence="1">
    <location>
        <begin position="1"/>
        <end position="48"/>
    </location>
</feature>
<reference evidence="2" key="1">
    <citation type="submission" date="2022-03" db="EMBL/GenBank/DDBJ databases">
        <title>Genomic analyses of argali, domestic sheep and their hybrids provide insights into chromosomal evolution, heterosis and genetic basis of agronomic traits.</title>
        <authorList>
            <person name="Li M."/>
        </authorList>
    </citation>
    <scope>NUCLEOTIDE SEQUENCE</scope>
    <source>
        <strain evidence="2">CAU-MHL-2022a</strain>
        <tissue evidence="2">Skin</tissue>
    </source>
</reference>
<sequence>MLSPGDALRRGRHGPTLIKSDCNQRDRQGKAQGDPQRRKAQGHGFPRGACSTCRFLVQRSCCSEFDLGPEQSSPGDADPAHSLKAPDSPEQRPGTCADLNNTYLRQLLEKLKSKGGIGNMGIPKQAENQGLDS</sequence>
<dbReference type="EMBL" id="JAKZEL010000024">
    <property type="protein sequence ID" value="KAI4531223.1"/>
    <property type="molecule type" value="Genomic_DNA"/>
</dbReference>
<evidence type="ECO:0000313" key="3">
    <source>
        <dbReference type="Proteomes" id="UP001214576"/>
    </source>
</evidence>
<keyword evidence="3" id="KW-1185">Reference proteome</keyword>
<gene>
    <name evidence="2" type="ORF">MG293_019081</name>
</gene>
<dbReference type="AlphaFoldDB" id="A0AAD4Y1H4"/>
<dbReference type="Proteomes" id="UP001214576">
    <property type="component" value="Unassembled WGS sequence"/>
</dbReference>
<accession>A0AAD4Y1H4</accession>
<evidence type="ECO:0000256" key="1">
    <source>
        <dbReference type="SAM" id="MobiDB-lite"/>
    </source>
</evidence>
<proteinExistence type="predicted"/>
<evidence type="ECO:0000313" key="2">
    <source>
        <dbReference type="EMBL" id="KAI4531223.1"/>
    </source>
</evidence>
<organism evidence="2 3">
    <name type="scientific">Ovis ammon polii</name>
    <dbReference type="NCBI Taxonomy" id="230172"/>
    <lineage>
        <taxon>Eukaryota</taxon>
        <taxon>Metazoa</taxon>
        <taxon>Chordata</taxon>
        <taxon>Craniata</taxon>
        <taxon>Vertebrata</taxon>
        <taxon>Euteleostomi</taxon>
        <taxon>Mammalia</taxon>
        <taxon>Eutheria</taxon>
        <taxon>Laurasiatheria</taxon>
        <taxon>Artiodactyla</taxon>
        <taxon>Ruminantia</taxon>
        <taxon>Pecora</taxon>
        <taxon>Bovidae</taxon>
        <taxon>Caprinae</taxon>
        <taxon>Ovis</taxon>
    </lineage>
</organism>
<feature type="region of interest" description="Disordered" evidence="1">
    <location>
        <begin position="114"/>
        <end position="133"/>
    </location>
</feature>
<comment type="caution">
    <text evidence="2">The sequence shown here is derived from an EMBL/GenBank/DDBJ whole genome shotgun (WGS) entry which is preliminary data.</text>
</comment>